<evidence type="ECO:0000256" key="1">
    <source>
        <dbReference type="SAM" id="MobiDB-lite"/>
    </source>
</evidence>
<dbReference type="AlphaFoldDB" id="A0A9P5VGC1"/>
<dbReference type="Proteomes" id="UP000696485">
    <property type="component" value="Unassembled WGS sequence"/>
</dbReference>
<dbReference type="EMBL" id="JAAAUY010002044">
    <property type="protein sequence ID" value="KAF9315871.1"/>
    <property type="molecule type" value="Genomic_DNA"/>
</dbReference>
<comment type="caution">
    <text evidence="2">The sequence shown here is derived from an EMBL/GenBank/DDBJ whole genome shotgun (WGS) entry which is preliminary data.</text>
</comment>
<protein>
    <submittedName>
        <fullName evidence="2">Uncharacterized protein</fullName>
    </submittedName>
</protein>
<reference evidence="2" key="1">
    <citation type="journal article" date="2020" name="Fungal Divers.">
        <title>Resolving the Mortierellaceae phylogeny through synthesis of multi-gene phylogenetics and phylogenomics.</title>
        <authorList>
            <person name="Vandepol N."/>
            <person name="Liber J."/>
            <person name="Desiro A."/>
            <person name="Na H."/>
            <person name="Kennedy M."/>
            <person name="Barry K."/>
            <person name="Grigoriev I.V."/>
            <person name="Miller A.N."/>
            <person name="O'Donnell K."/>
            <person name="Stajich J.E."/>
            <person name="Bonito G."/>
        </authorList>
    </citation>
    <scope>NUCLEOTIDE SEQUENCE</scope>
    <source>
        <strain evidence="2">NVP1</strain>
    </source>
</reference>
<feature type="compositionally biased region" description="Basic and acidic residues" evidence="1">
    <location>
        <begin position="1"/>
        <end position="10"/>
    </location>
</feature>
<evidence type="ECO:0000313" key="3">
    <source>
        <dbReference type="Proteomes" id="UP000696485"/>
    </source>
</evidence>
<sequence length="373" mass="41521">MVEHFRRQEKLPSNPKRAIQQKEGLLTTRSKKSKANHPSTTSVMAHSGELESLPSDSSGSNSSSKDSTAKMPHWTATTKKPWNSAPFPLYNVTSVGARASLTNEALAEIEEIVSEFFISIKEYATSTMMHSFRQQTTLKDIGTLLDHYCSKCRLLDPRDADQNERAYVWQTMNIINTNWVRTSLDIGHCEGWFGAYLHVPLIDVFASILHCELKLCDVKSAGCEISKRGHRNDAVLHHRGLGIDLLLMEAKSHEGVSGMATDLLKLEQGMSANLLMAMNKVGKSKWPLLRSFGLLMSACRVNILEIRYLEGHLVMYKISTFSIPAFPSKCSEIVDAIQKMIATKHRIENVIAVLQDRGPEPSPPSSQEGQAIA</sequence>
<gene>
    <name evidence="2" type="ORF">BG006_003683</name>
</gene>
<evidence type="ECO:0000313" key="2">
    <source>
        <dbReference type="EMBL" id="KAF9315871.1"/>
    </source>
</evidence>
<keyword evidence="3" id="KW-1185">Reference proteome</keyword>
<accession>A0A9P5VGC1</accession>
<proteinExistence type="predicted"/>
<organism evidence="2 3">
    <name type="scientific">Podila minutissima</name>
    <dbReference type="NCBI Taxonomy" id="64525"/>
    <lineage>
        <taxon>Eukaryota</taxon>
        <taxon>Fungi</taxon>
        <taxon>Fungi incertae sedis</taxon>
        <taxon>Mucoromycota</taxon>
        <taxon>Mortierellomycotina</taxon>
        <taxon>Mortierellomycetes</taxon>
        <taxon>Mortierellales</taxon>
        <taxon>Mortierellaceae</taxon>
        <taxon>Podila</taxon>
    </lineage>
</organism>
<feature type="compositionally biased region" description="Low complexity" evidence="1">
    <location>
        <begin position="50"/>
        <end position="66"/>
    </location>
</feature>
<feature type="region of interest" description="Disordered" evidence="1">
    <location>
        <begin position="1"/>
        <end position="77"/>
    </location>
</feature>
<name>A0A9P5VGC1_9FUNG</name>